<dbReference type="Proteomes" id="UP000185434">
    <property type="component" value="Chromosome"/>
</dbReference>
<protein>
    <submittedName>
        <fullName evidence="3">Uncharacterized protein</fullName>
    </submittedName>
</protein>
<feature type="region of interest" description="Disordered" evidence="1">
    <location>
        <begin position="86"/>
        <end position="150"/>
    </location>
</feature>
<dbReference type="RefSeq" id="WP_075664253.1">
    <property type="nucleotide sequence ID" value="NZ_CP009247.1"/>
</dbReference>
<feature type="transmembrane region" description="Helical" evidence="2">
    <location>
        <begin position="56"/>
        <end position="76"/>
    </location>
</feature>
<dbReference type="AlphaFoldDB" id="A0A1L7CTS8"/>
<keyword evidence="2" id="KW-1133">Transmembrane helix</keyword>
<dbReference type="EMBL" id="CP009247">
    <property type="protein sequence ID" value="APT89266.1"/>
    <property type="molecule type" value="Genomic_DNA"/>
</dbReference>
<accession>A0A1L7CTS8</accession>
<evidence type="ECO:0000313" key="4">
    <source>
        <dbReference type="Proteomes" id="UP000185434"/>
    </source>
</evidence>
<gene>
    <name evidence="3" type="ORF">CFRA_08350</name>
</gene>
<name>A0A1L7CTS8_9CORY</name>
<keyword evidence="4" id="KW-1185">Reference proteome</keyword>
<evidence type="ECO:0000256" key="1">
    <source>
        <dbReference type="SAM" id="MobiDB-lite"/>
    </source>
</evidence>
<evidence type="ECO:0000256" key="2">
    <source>
        <dbReference type="SAM" id="Phobius"/>
    </source>
</evidence>
<keyword evidence="2" id="KW-0812">Transmembrane</keyword>
<dbReference type="KEGG" id="cfk:CFRA_08350"/>
<proteinExistence type="predicted"/>
<feature type="compositionally biased region" description="Basic and acidic residues" evidence="1">
    <location>
        <begin position="135"/>
        <end position="150"/>
    </location>
</feature>
<keyword evidence="2" id="KW-0472">Membrane</keyword>
<reference evidence="3 4" key="1">
    <citation type="submission" date="2014-08" db="EMBL/GenBank/DDBJ databases">
        <title>Complete genome sequence of Corynebacterium frankenforstense ST18(T) (=DSM 45800(T)), isolated from raw cow milk.</title>
        <authorList>
            <person name="Ruckert C."/>
            <person name="Albersmeier A."/>
            <person name="Winkler A."/>
            <person name="Lipski A."/>
            <person name="Kalinowski J."/>
        </authorList>
    </citation>
    <scope>NUCLEOTIDE SEQUENCE [LARGE SCALE GENOMIC DNA]</scope>
    <source>
        <strain evidence="3 4">ST18</strain>
    </source>
</reference>
<organism evidence="3 4">
    <name type="scientific">Corynebacterium frankenforstense DSM 45800</name>
    <dbReference type="NCBI Taxonomy" id="1437875"/>
    <lineage>
        <taxon>Bacteria</taxon>
        <taxon>Bacillati</taxon>
        <taxon>Actinomycetota</taxon>
        <taxon>Actinomycetes</taxon>
        <taxon>Mycobacteriales</taxon>
        <taxon>Corynebacteriaceae</taxon>
        <taxon>Corynebacterium</taxon>
    </lineage>
</organism>
<evidence type="ECO:0000313" key="3">
    <source>
        <dbReference type="EMBL" id="APT89266.1"/>
    </source>
</evidence>
<sequence length="150" mass="15092">MTPHLRPSVALGVVTASLTAALTGPVTAVASAAEATASPEGILAADGAGHFPVLGLTIGACILVVGLAAVAAFVYIKRRELQAAEKAAAAEPDGYPAEELDGYPAPEDGAYSDAHPDEHPGAHGWAAEGGASRVVPRDPDTTRFDSPDGR</sequence>